<dbReference type="PRINTS" id="PR00193">
    <property type="entry name" value="MYOSINHEAVY"/>
</dbReference>
<evidence type="ECO:0000256" key="7">
    <source>
        <dbReference type="ARBA" id="ARBA00023203"/>
    </source>
</evidence>
<dbReference type="InterPro" id="IPR036961">
    <property type="entry name" value="Kinesin_motor_dom_sf"/>
</dbReference>
<keyword evidence="2 8" id="KW-0547">Nucleotide-binding</keyword>
<feature type="binding site" evidence="8">
    <location>
        <begin position="105"/>
        <end position="112"/>
    </location>
    <ligand>
        <name>ATP</name>
        <dbReference type="ChEBI" id="CHEBI:30616"/>
    </ligand>
</feature>
<dbReference type="SMART" id="SM00015">
    <property type="entry name" value="IQ"/>
    <property type="match status" value="2"/>
</dbReference>
<evidence type="ECO:0000256" key="3">
    <source>
        <dbReference type="ARBA" id="ARBA00022840"/>
    </source>
</evidence>
<dbReference type="GO" id="GO:0005524">
    <property type="term" value="F:ATP binding"/>
    <property type="evidence" value="ECO:0007669"/>
    <property type="project" value="UniProtKB-UniRule"/>
</dbReference>
<keyword evidence="4" id="KW-0446">Lipid-binding</keyword>
<dbReference type="Gene3D" id="1.20.5.190">
    <property type="match status" value="1"/>
</dbReference>
<dbReference type="InterPro" id="IPR001609">
    <property type="entry name" value="Myosin_head_motor_dom-like"/>
</dbReference>
<keyword evidence="12" id="KW-1185">Reference proteome</keyword>
<dbReference type="Gene3D" id="1.20.58.530">
    <property type="match status" value="1"/>
</dbReference>
<comment type="similarity">
    <text evidence="1 8">Belongs to the TRAFAC class myosin-kinesin ATPase superfamily. Myosin family.</text>
</comment>
<feature type="region of interest" description="Actin-binding" evidence="8">
    <location>
        <begin position="571"/>
        <end position="593"/>
    </location>
</feature>
<dbReference type="InterPro" id="IPR036072">
    <property type="entry name" value="MYSc_Myo1"/>
</dbReference>
<dbReference type="GO" id="GO:0005546">
    <property type="term" value="F:phosphatidylinositol-4,5-bisphosphate binding"/>
    <property type="evidence" value="ECO:0007669"/>
    <property type="project" value="UniProtKB-ARBA"/>
</dbReference>
<proteinExistence type="inferred from homology"/>
<keyword evidence="3 8" id="KW-0067">ATP-binding</keyword>
<dbReference type="GO" id="GO:0009888">
    <property type="term" value="P:tissue development"/>
    <property type="evidence" value="ECO:0007669"/>
    <property type="project" value="UniProtKB-ARBA"/>
</dbReference>
<dbReference type="Gene3D" id="3.40.850.10">
    <property type="entry name" value="Kinesin motor domain"/>
    <property type="match status" value="1"/>
</dbReference>
<dbReference type="GO" id="GO:0000146">
    <property type="term" value="F:microfilament motor activity"/>
    <property type="evidence" value="ECO:0007669"/>
    <property type="project" value="TreeGrafter"/>
</dbReference>
<dbReference type="CDD" id="cd23767">
    <property type="entry name" value="IQCD"/>
    <property type="match status" value="1"/>
</dbReference>
<dbReference type="Pfam" id="PF00612">
    <property type="entry name" value="IQ"/>
    <property type="match status" value="2"/>
</dbReference>
<dbReference type="SUPFAM" id="SSF52540">
    <property type="entry name" value="P-loop containing nucleoside triphosphate hydrolases"/>
    <property type="match status" value="1"/>
</dbReference>
<dbReference type="GO" id="GO:0007015">
    <property type="term" value="P:actin filament organization"/>
    <property type="evidence" value="ECO:0007669"/>
    <property type="project" value="TreeGrafter"/>
</dbReference>
<evidence type="ECO:0000256" key="5">
    <source>
        <dbReference type="ARBA" id="ARBA00023123"/>
    </source>
</evidence>
<dbReference type="Gene3D" id="1.20.120.720">
    <property type="entry name" value="Myosin VI head, motor domain, U50 subdomain"/>
    <property type="match status" value="1"/>
</dbReference>
<dbReference type="FunFam" id="1.20.58.530:FF:000004">
    <property type="entry name" value="Unconventional myosin ID"/>
    <property type="match status" value="1"/>
</dbReference>
<dbReference type="RefSeq" id="XP_022656890.1">
    <property type="nucleotide sequence ID" value="XM_022801155.1"/>
</dbReference>
<name>A0A7M7K7S0_VARDE</name>
<dbReference type="PANTHER" id="PTHR13140:SF679">
    <property type="entry name" value="UNCONVENTIONAL MYOSIN IC"/>
    <property type="match status" value="1"/>
</dbReference>
<dbReference type="Gene3D" id="6.20.240.20">
    <property type="match status" value="1"/>
</dbReference>
<reference evidence="11" key="1">
    <citation type="submission" date="2021-01" db="UniProtKB">
        <authorList>
            <consortium name="EnsemblMetazoa"/>
        </authorList>
    </citation>
    <scope>IDENTIFICATION</scope>
</reference>
<keyword evidence="7 8" id="KW-0009">Actin-binding</keyword>
<dbReference type="InterPro" id="IPR000048">
    <property type="entry name" value="IQ_motif_EF-hand-BS"/>
</dbReference>
<dbReference type="CDD" id="cd01378">
    <property type="entry name" value="MYSc_Myo1"/>
    <property type="match status" value="1"/>
</dbReference>
<dbReference type="InterPro" id="IPR010926">
    <property type="entry name" value="Myosin_TH1"/>
</dbReference>
<dbReference type="Pfam" id="PF06017">
    <property type="entry name" value="Myosin_TH1"/>
    <property type="match status" value="1"/>
</dbReference>
<evidence type="ECO:0000256" key="4">
    <source>
        <dbReference type="ARBA" id="ARBA00023121"/>
    </source>
</evidence>
<dbReference type="GO" id="GO:0005886">
    <property type="term" value="C:plasma membrane"/>
    <property type="evidence" value="ECO:0007669"/>
    <property type="project" value="TreeGrafter"/>
</dbReference>
<dbReference type="InterPro" id="IPR027417">
    <property type="entry name" value="P-loop_NTPase"/>
</dbReference>
<keyword evidence="5 8" id="KW-0518">Myosin</keyword>
<dbReference type="GO" id="GO:0005902">
    <property type="term" value="C:microvillus"/>
    <property type="evidence" value="ECO:0007669"/>
    <property type="project" value="TreeGrafter"/>
</dbReference>
<dbReference type="GO" id="GO:0007368">
    <property type="term" value="P:determination of left/right symmetry"/>
    <property type="evidence" value="ECO:0007669"/>
    <property type="project" value="UniProtKB-ARBA"/>
</dbReference>
<dbReference type="GO" id="GO:0006897">
    <property type="term" value="P:endocytosis"/>
    <property type="evidence" value="ECO:0007669"/>
    <property type="project" value="TreeGrafter"/>
</dbReference>
<dbReference type="PROSITE" id="PS51757">
    <property type="entry name" value="TH1"/>
    <property type="match status" value="1"/>
</dbReference>
<evidence type="ECO:0000259" key="10">
    <source>
        <dbReference type="PROSITE" id="PS51757"/>
    </source>
</evidence>
<dbReference type="PROSITE" id="PS51456">
    <property type="entry name" value="MYOSIN_MOTOR"/>
    <property type="match status" value="1"/>
</dbReference>
<dbReference type="GO" id="GO:0016459">
    <property type="term" value="C:myosin complex"/>
    <property type="evidence" value="ECO:0007669"/>
    <property type="project" value="UniProtKB-KW"/>
</dbReference>
<feature type="domain" description="Myosin motor" evidence="9">
    <location>
        <begin position="12"/>
        <end position="694"/>
    </location>
</feature>
<dbReference type="GO" id="GO:0051015">
    <property type="term" value="F:actin filament binding"/>
    <property type="evidence" value="ECO:0007669"/>
    <property type="project" value="TreeGrafter"/>
</dbReference>
<dbReference type="EnsemblMetazoa" id="XM_022801155">
    <property type="protein sequence ID" value="XP_022656890"/>
    <property type="gene ID" value="LOC111248589"/>
</dbReference>
<dbReference type="CTD" id="38153"/>
<accession>A0A7M7K7S0</accession>
<evidence type="ECO:0000259" key="9">
    <source>
        <dbReference type="PROSITE" id="PS51456"/>
    </source>
</evidence>
<dbReference type="GeneID" id="111248589"/>
<dbReference type="GO" id="GO:0005737">
    <property type="term" value="C:cytoplasm"/>
    <property type="evidence" value="ECO:0007669"/>
    <property type="project" value="UniProtKB-ARBA"/>
</dbReference>
<dbReference type="AlphaFoldDB" id="A0A7M7K7S0"/>
<evidence type="ECO:0000256" key="8">
    <source>
        <dbReference type="PROSITE-ProRule" id="PRU00782"/>
    </source>
</evidence>
<dbReference type="PROSITE" id="PS50096">
    <property type="entry name" value="IQ"/>
    <property type="match status" value="2"/>
</dbReference>
<dbReference type="SMART" id="SM00242">
    <property type="entry name" value="MYSc"/>
    <property type="match status" value="1"/>
</dbReference>
<organism evidence="11 12">
    <name type="scientific">Varroa destructor</name>
    <name type="common">Honeybee mite</name>
    <dbReference type="NCBI Taxonomy" id="109461"/>
    <lineage>
        <taxon>Eukaryota</taxon>
        <taxon>Metazoa</taxon>
        <taxon>Ecdysozoa</taxon>
        <taxon>Arthropoda</taxon>
        <taxon>Chelicerata</taxon>
        <taxon>Arachnida</taxon>
        <taxon>Acari</taxon>
        <taxon>Parasitiformes</taxon>
        <taxon>Mesostigmata</taxon>
        <taxon>Gamasina</taxon>
        <taxon>Dermanyssoidea</taxon>
        <taxon>Varroidae</taxon>
        <taxon>Varroa</taxon>
    </lineage>
</organism>
<evidence type="ECO:0000313" key="12">
    <source>
        <dbReference type="Proteomes" id="UP000594260"/>
    </source>
</evidence>
<dbReference type="FunFam" id="1.10.10.820:FF:000001">
    <property type="entry name" value="Myosin heavy chain"/>
    <property type="match status" value="1"/>
</dbReference>
<dbReference type="Pfam" id="PF00063">
    <property type="entry name" value="Myosin_head"/>
    <property type="match status" value="1"/>
</dbReference>
<dbReference type="PANTHER" id="PTHR13140">
    <property type="entry name" value="MYOSIN"/>
    <property type="match status" value="1"/>
</dbReference>
<keyword evidence="6 8" id="KW-0505">Motor protein</keyword>
<evidence type="ECO:0000256" key="1">
    <source>
        <dbReference type="ARBA" id="ARBA00008314"/>
    </source>
</evidence>
<feature type="domain" description="TH1" evidence="10">
    <location>
        <begin position="848"/>
        <end position="1032"/>
    </location>
</feature>
<dbReference type="GO" id="GO:0030048">
    <property type="term" value="P:actin filament-based movement"/>
    <property type="evidence" value="ECO:0007669"/>
    <property type="project" value="TreeGrafter"/>
</dbReference>
<dbReference type="Proteomes" id="UP000594260">
    <property type="component" value="Unplaced"/>
</dbReference>
<evidence type="ECO:0000256" key="2">
    <source>
        <dbReference type="ARBA" id="ARBA00022741"/>
    </source>
</evidence>
<evidence type="ECO:0000313" key="11">
    <source>
        <dbReference type="EnsemblMetazoa" id="XP_022656890"/>
    </source>
</evidence>
<evidence type="ECO:0000256" key="6">
    <source>
        <dbReference type="ARBA" id="ARBA00023175"/>
    </source>
</evidence>
<sequence length="1032" mass="119402">MENALQARDRVGVQDFVLLEDFQSERAFIDNLKKRCQGNLIYTYIGPVLILVNPYKKLDIYGEDFVEQYRKSNFYDLPPHIYAIGDAAYSLLREEGKDQCILISGESGAGKTEASKQILQYVAAASHHLAKVEYVKRRLLQSNPILEAFGNAKTNRNDNSSRFGKYMDIEFDFSGAPAGGHICQYLLEKSRVVGRTSRERNFHIFYQLLAGADDWLLDSLKLRRDIAYYFYLQEGDASPVNPTSDDATAFNDVMTALAVCDFSQKDRQEILAIVASILHLGNTGFVEENGEAIIASSLEKHLMAIAELLKCPEDVLRGSLTYRTIEARGEQVRSPLSRDQALFARDALAKALYERLFKWIGNRINNSLRSRDNNPKTLMGLLDIYGFEVFKRNSVEQFCINYCNEKLQQLFIELTLRSEQEEYLREGIEWTAVDFFDNKIICELVEEKHKGIIAILDEECLRPGGATDKTFLQKLESTIRGTNAHFVTYNNATQKIRKTIGRDEFRIVHYAGEVTYKIEGFLEKNNDLLYRDLKRAMASADSDVLRETFPDSEFASKKRPVTAVTQFKISLQELMVALSTKEPWYVRCIKPNEIKAPGKFDEKIVFHQIKYLGLMENLRVRRAGFAYRRTYEHFLQRYKPLCLETWPVWRGEPIDGVKTLINHLRYHSDEYSLGRSKIFIRFPKTLFETEDALQRRKHEIAAILQAQIRSFIARSKFKRMKKAALCIQCFWRRHQARQELKRRKAASEIIRRFIKGFITRNQPENEINRKFVQQVRAEYLRRLSRSLPKTVLDNSWLTAPLICQEASCYLQALHKRTLVRNYMKRLTPVRKTQLQWKREASDIFKDRKASYPESVKHKFVESHLDNTHSHLINTFNKSHKSRPEEKIEYCLPVKKFDRHGYKSRKRVLILTDEAFYLVDSKDFKPKHRIPYNSIAGVNVSSLADGLMVVKIPAEDIKHEKGDLILDCDRSLIECISRLAMLAKKRTLVHITPENAKLQHQLSGGKTGTIEFKRGAKEEISKTKSGSLNVISM</sequence>
<protein>
    <submittedName>
        <fullName evidence="11">Uncharacterized protein</fullName>
    </submittedName>
</protein>
<dbReference type="Gene3D" id="1.10.10.820">
    <property type="match status" value="1"/>
</dbReference>